<dbReference type="GO" id="GO:0016757">
    <property type="term" value="F:glycosyltransferase activity"/>
    <property type="evidence" value="ECO:0007669"/>
    <property type="project" value="InterPro"/>
</dbReference>
<proteinExistence type="predicted"/>
<evidence type="ECO:0000313" key="2">
    <source>
        <dbReference type="EMBL" id="OGZ12848.1"/>
    </source>
</evidence>
<dbReference type="Proteomes" id="UP000178534">
    <property type="component" value="Unassembled WGS sequence"/>
</dbReference>
<dbReference type="PANTHER" id="PTHR12526">
    <property type="entry name" value="GLYCOSYLTRANSFERASE"/>
    <property type="match status" value="1"/>
</dbReference>
<sequence>MRLLILTQKIDCNDDVLGFMHGWIAEFAKHCDLVTAIGLSVGAHDLPENVRVFSLGKEAGASRLSYVWNFYRLIFRERKNYDAVFVHMNPEYVLLGGILWKMMGKKIGLWYMHKSVDLKLRLATHGADIIFTASLESFRIQTPKCHVVGHGIATERFKGIKRIPDGVFRICSIGRLSKTKDYGTLLGALDLLKKEGILIEVQIIGGPVTAEDRDYVDELKTEISRRELANTVVLVGAVPNSAIEPYLAKADLFVNMSQTGSLDKAVLEAMVAGVPVLTSNEGLRTTLVGFERTCLFKEGDKEDFAEHIRALMHLSKDDRESLGDRLRKVVEKSHNTQILIPRIVETLTSSL</sequence>
<dbReference type="SUPFAM" id="SSF53756">
    <property type="entry name" value="UDP-Glycosyltransferase/glycogen phosphorylase"/>
    <property type="match status" value="1"/>
</dbReference>
<organism evidence="2 3">
    <name type="scientific">Candidatus Lloydbacteria bacterium RIFCSPLOWO2_01_FULL_50_20</name>
    <dbReference type="NCBI Taxonomy" id="1798665"/>
    <lineage>
        <taxon>Bacteria</taxon>
        <taxon>Candidatus Lloydiibacteriota</taxon>
    </lineage>
</organism>
<dbReference type="EMBL" id="MHLP01000017">
    <property type="protein sequence ID" value="OGZ12848.1"/>
    <property type="molecule type" value="Genomic_DNA"/>
</dbReference>
<dbReference type="Pfam" id="PF00534">
    <property type="entry name" value="Glycos_transf_1"/>
    <property type="match status" value="1"/>
</dbReference>
<reference evidence="2 3" key="1">
    <citation type="journal article" date="2016" name="Nat. Commun.">
        <title>Thousands of microbial genomes shed light on interconnected biogeochemical processes in an aquifer system.</title>
        <authorList>
            <person name="Anantharaman K."/>
            <person name="Brown C.T."/>
            <person name="Hug L.A."/>
            <person name="Sharon I."/>
            <person name="Castelle C.J."/>
            <person name="Probst A.J."/>
            <person name="Thomas B.C."/>
            <person name="Singh A."/>
            <person name="Wilkins M.J."/>
            <person name="Karaoz U."/>
            <person name="Brodie E.L."/>
            <person name="Williams K.H."/>
            <person name="Hubbard S.S."/>
            <person name="Banfield J.F."/>
        </authorList>
    </citation>
    <scope>NUCLEOTIDE SEQUENCE [LARGE SCALE GENOMIC DNA]</scope>
</reference>
<protein>
    <recommendedName>
        <fullName evidence="1">Glycosyl transferase family 1 domain-containing protein</fullName>
    </recommendedName>
</protein>
<evidence type="ECO:0000259" key="1">
    <source>
        <dbReference type="Pfam" id="PF00534"/>
    </source>
</evidence>
<dbReference type="InterPro" id="IPR001296">
    <property type="entry name" value="Glyco_trans_1"/>
</dbReference>
<dbReference type="Gene3D" id="3.40.50.2000">
    <property type="entry name" value="Glycogen Phosphorylase B"/>
    <property type="match status" value="1"/>
</dbReference>
<gene>
    <name evidence="2" type="ORF">A2942_03060</name>
</gene>
<name>A0A1G2DJ62_9BACT</name>
<dbReference type="CDD" id="cd03801">
    <property type="entry name" value="GT4_PimA-like"/>
    <property type="match status" value="1"/>
</dbReference>
<accession>A0A1G2DJ62</accession>
<comment type="caution">
    <text evidence="2">The sequence shown here is derived from an EMBL/GenBank/DDBJ whole genome shotgun (WGS) entry which is preliminary data.</text>
</comment>
<dbReference type="STRING" id="1798665.A2942_03060"/>
<evidence type="ECO:0000313" key="3">
    <source>
        <dbReference type="Proteomes" id="UP000178534"/>
    </source>
</evidence>
<feature type="domain" description="Glycosyl transferase family 1" evidence="1">
    <location>
        <begin position="155"/>
        <end position="327"/>
    </location>
</feature>
<dbReference type="AlphaFoldDB" id="A0A1G2DJ62"/>